<dbReference type="Pfam" id="PF06250">
    <property type="entry name" value="YhcG_C"/>
    <property type="match status" value="1"/>
</dbReference>
<proteinExistence type="predicted"/>
<dbReference type="PANTHER" id="PTHR30547:SF0">
    <property type="entry name" value="BLR8175 PROTEIN"/>
    <property type="match status" value="1"/>
</dbReference>
<dbReference type="RefSeq" id="WP_009129996.1">
    <property type="nucleotide sequence ID" value="NZ_JH992941.1"/>
</dbReference>
<dbReference type="Pfam" id="PF17761">
    <property type="entry name" value="DUF1016_N"/>
    <property type="match status" value="1"/>
</dbReference>
<dbReference type="InterPro" id="IPR053148">
    <property type="entry name" value="PD-DEXK-like_domain"/>
</dbReference>
<dbReference type="Proteomes" id="UP000009872">
    <property type="component" value="Unassembled WGS sequence"/>
</dbReference>
<sequence>MEIQNNIFDYAALLKQVKARVILAQKKAIYAANEEMLHMYWDIGKLLSESQKQIGWGNNALEQLSNDLKNDYPKVKGFSVRNCQVMVQFYNEYNQQLTNTQRSVAHLQTDSITLPIKQLSWSHNVALMQKVKDLKARYWYMIQCLKSGWTRDFLIEAINQDYYNSHGALANNFDSTLPEMQAKQVKETLKDPYIFDMLTFTDEYDERDIELGLIKHIEKFLLQMGAGFAFMGRQYHIEVSEKDFYIDILMYNTFMHRYLVVELKIGEFQPEYIGKLNFYCSAVDDILCREGDNQTIGLLLCQNKDRIMAEYALRDVHKPIGISDYELGRALPKDIKSSLPSIEELENKLSQELQEKDNSTIIK</sequence>
<dbReference type="InterPro" id="IPR041527">
    <property type="entry name" value="YhcG_N"/>
</dbReference>
<dbReference type="PANTHER" id="PTHR30547">
    <property type="entry name" value="UNCHARACTERIZED PROTEIN YHCG-RELATED"/>
    <property type="match status" value="1"/>
</dbReference>
<dbReference type="OrthoDB" id="9801263at2"/>
<evidence type="ECO:0000313" key="4">
    <source>
        <dbReference type="Proteomes" id="UP000009872"/>
    </source>
</evidence>
<keyword evidence="4" id="KW-1185">Reference proteome</keyword>
<dbReference type="InterPro" id="IPR011856">
    <property type="entry name" value="tRNA_endonuc-like_dom_sf"/>
</dbReference>
<comment type="caution">
    <text evidence="3">The sequence shown here is derived from an EMBL/GenBank/DDBJ whole genome shotgun (WGS) entry which is preliminary data.</text>
</comment>
<dbReference type="eggNOG" id="COG4804">
    <property type="taxonomic scope" value="Bacteria"/>
</dbReference>
<gene>
    <name evidence="3" type="ORF">HMPREF9447_02437</name>
</gene>
<dbReference type="EMBL" id="ADLF01000009">
    <property type="protein sequence ID" value="EKU91019.1"/>
    <property type="molecule type" value="Genomic_DNA"/>
</dbReference>
<dbReference type="InterPro" id="IPR009362">
    <property type="entry name" value="YhcG_C"/>
</dbReference>
<dbReference type="HOGENOM" id="CLU_046640_0_1_10"/>
<evidence type="ECO:0000259" key="1">
    <source>
        <dbReference type="Pfam" id="PF06250"/>
    </source>
</evidence>
<reference evidence="3 4" key="1">
    <citation type="submission" date="2012-09" db="EMBL/GenBank/DDBJ databases">
        <title>The Genome Sequence of Bacteroides oleiciplenus YIT 12058.</title>
        <authorList>
            <consortium name="The Broad Institute Genome Sequencing Platform"/>
            <person name="Earl A."/>
            <person name="Ward D."/>
            <person name="Feldgarden M."/>
            <person name="Gevers D."/>
            <person name="Morotomi M."/>
            <person name="Walker B."/>
            <person name="Young S.K."/>
            <person name="Zeng Q."/>
            <person name="Gargeya S."/>
            <person name="Fitzgerald M."/>
            <person name="Haas B."/>
            <person name="Abouelleil A."/>
            <person name="Alvarado L."/>
            <person name="Arachchi H.M."/>
            <person name="Berlin A.M."/>
            <person name="Chapman S.B."/>
            <person name="Goldberg J."/>
            <person name="Griggs A."/>
            <person name="Gujja S."/>
            <person name="Hansen M."/>
            <person name="Howarth C."/>
            <person name="Imamovic A."/>
            <person name="Larimer J."/>
            <person name="McCowen C."/>
            <person name="Montmayeur A."/>
            <person name="Murphy C."/>
            <person name="Neiman D."/>
            <person name="Pearson M."/>
            <person name="Priest M."/>
            <person name="Roberts A."/>
            <person name="Saif S."/>
            <person name="Shea T."/>
            <person name="Sisk P."/>
            <person name="Sykes S."/>
            <person name="Wortman J."/>
            <person name="Nusbaum C."/>
            <person name="Birren B."/>
        </authorList>
    </citation>
    <scope>NUCLEOTIDE SEQUENCE [LARGE SCALE GENOMIC DNA]</scope>
    <source>
        <strain evidence="3 4">YIT 12058</strain>
    </source>
</reference>
<name>K9E1M6_9BACE</name>
<evidence type="ECO:0000313" key="3">
    <source>
        <dbReference type="EMBL" id="EKU91019.1"/>
    </source>
</evidence>
<feature type="domain" description="YhcG PDDEXK nuclease" evidence="1">
    <location>
        <begin position="186"/>
        <end position="340"/>
    </location>
</feature>
<feature type="domain" description="YhcG N-terminal" evidence="2">
    <location>
        <begin position="17"/>
        <end position="164"/>
    </location>
</feature>
<dbReference type="AlphaFoldDB" id="K9E1M6"/>
<evidence type="ECO:0008006" key="5">
    <source>
        <dbReference type="Google" id="ProtNLM"/>
    </source>
</evidence>
<dbReference type="PATRIC" id="fig|742727.4.peg.2479"/>
<accession>K9E1M6</accession>
<dbReference type="GO" id="GO:0003676">
    <property type="term" value="F:nucleic acid binding"/>
    <property type="evidence" value="ECO:0007669"/>
    <property type="project" value="InterPro"/>
</dbReference>
<dbReference type="STRING" id="742727.HMPREF9447_02437"/>
<evidence type="ECO:0000259" key="2">
    <source>
        <dbReference type="Pfam" id="PF17761"/>
    </source>
</evidence>
<dbReference type="Gene3D" id="3.40.1350.10">
    <property type="match status" value="1"/>
</dbReference>
<protein>
    <recommendedName>
        <fullName evidence="5">YhcG PDDEXK nuclease domain-containing protein</fullName>
    </recommendedName>
</protein>
<organism evidence="3 4">
    <name type="scientific">Bacteroides oleiciplenus YIT 12058</name>
    <dbReference type="NCBI Taxonomy" id="742727"/>
    <lineage>
        <taxon>Bacteria</taxon>
        <taxon>Pseudomonadati</taxon>
        <taxon>Bacteroidota</taxon>
        <taxon>Bacteroidia</taxon>
        <taxon>Bacteroidales</taxon>
        <taxon>Bacteroidaceae</taxon>
        <taxon>Bacteroides</taxon>
    </lineage>
</organism>